<comment type="caution">
    <text evidence="9">The sequence shown here is derived from an EMBL/GenBank/DDBJ whole genome shotgun (WGS) entry which is preliminary data.</text>
</comment>
<dbReference type="InterPro" id="IPR012132">
    <property type="entry name" value="GMC_OxRdtase"/>
</dbReference>
<keyword evidence="4 5" id="KW-0274">FAD</keyword>
<dbReference type="Pfam" id="PF00732">
    <property type="entry name" value="GMC_oxred_N"/>
    <property type="match status" value="1"/>
</dbReference>
<evidence type="ECO:0000256" key="3">
    <source>
        <dbReference type="ARBA" id="ARBA00022630"/>
    </source>
</evidence>
<dbReference type="EMBL" id="JACHGI010000001">
    <property type="protein sequence ID" value="MBB6465245.1"/>
    <property type="molecule type" value="Genomic_DNA"/>
</dbReference>
<proteinExistence type="inferred from homology"/>
<feature type="binding site" evidence="5">
    <location>
        <position position="223"/>
    </location>
    <ligand>
        <name>FAD</name>
        <dbReference type="ChEBI" id="CHEBI:57692"/>
    </ligand>
</feature>
<evidence type="ECO:0000313" key="10">
    <source>
        <dbReference type="Proteomes" id="UP000532373"/>
    </source>
</evidence>
<name>A0A8E1WCT8_9HYPH</name>
<dbReference type="Gene3D" id="3.30.560.10">
    <property type="entry name" value="Glucose Oxidase, domain 3"/>
    <property type="match status" value="1"/>
</dbReference>
<dbReference type="RefSeq" id="WP_184767724.1">
    <property type="nucleotide sequence ID" value="NZ_JACHGI010000001.1"/>
</dbReference>
<dbReference type="PANTHER" id="PTHR11552">
    <property type="entry name" value="GLUCOSE-METHANOL-CHOLINE GMC OXIDOREDUCTASE"/>
    <property type="match status" value="1"/>
</dbReference>
<dbReference type="PROSITE" id="PS00623">
    <property type="entry name" value="GMC_OXRED_1"/>
    <property type="match status" value="1"/>
</dbReference>
<dbReference type="PROSITE" id="PS00624">
    <property type="entry name" value="GMC_OXRED_2"/>
    <property type="match status" value="1"/>
</dbReference>
<dbReference type="SUPFAM" id="SSF54373">
    <property type="entry name" value="FAD-linked reductases, C-terminal domain"/>
    <property type="match status" value="1"/>
</dbReference>
<dbReference type="Gene3D" id="3.50.50.60">
    <property type="entry name" value="FAD/NAD(P)-binding domain"/>
    <property type="match status" value="1"/>
</dbReference>
<keyword evidence="9" id="KW-0560">Oxidoreductase</keyword>
<evidence type="ECO:0000259" key="7">
    <source>
        <dbReference type="PROSITE" id="PS00623"/>
    </source>
</evidence>
<comment type="similarity">
    <text evidence="2 6">Belongs to the GMC oxidoreductase family.</text>
</comment>
<evidence type="ECO:0000259" key="8">
    <source>
        <dbReference type="PROSITE" id="PS00624"/>
    </source>
</evidence>
<feature type="domain" description="Glucose-methanol-choline oxidoreductase N-terminal" evidence="8">
    <location>
        <begin position="258"/>
        <end position="272"/>
    </location>
</feature>
<evidence type="ECO:0000256" key="5">
    <source>
        <dbReference type="PIRSR" id="PIRSR000137-2"/>
    </source>
</evidence>
<dbReference type="InterPro" id="IPR000172">
    <property type="entry name" value="GMC_OxRdtase_N"/>
</dbReference>
<comment type="cofactor">
    <cofactor evidence="1 5">
        <name>FAD</name>
        <dbReference type="ChEBI" id="CHEBI:57692"/>
    </cofactor>
</comment>
<sequence length="545" mass="58383">MNFTADLEFDYVVVGAGAAGCVLAARLSENPNVRVAVIEAGGPDKGMLIRIPGANVVTGTHPAYNWSYESEPVEALGGRKLYWAQGKIVGGSSSINGMMYMRGHRRDYDNWKSLGCDGWGYDDVLPYFKKSETNERGASDIHGGSGPMQVSKGQGTAAVCDMFLDAAAGEGLPLTDDLNKDAPEAFGHVDLTIGKGKRSSTAAAFLHPALKRPNLTLIANAAVLRVIIEAGIATGVEFAYEGRPRVARAVKEVILSGGAVNSPQLLMLSGVGEERGLQELGIKVAADRPEVGRNLQNHPMYRLMYTTTKPVSAYTHVRPWGALKAGAQYLFQRRGVLSRGLFPTSGYFHAVEGDPGSEIQVCMAPATVIRRGPGVLGILPREHGFTLLLNHGSPYSRGQVTLKSADPMAHAAISPNYFSDPRDLRILVEGADRTRAIVNQPALRCALDKELLPARPIRSLDDIAEDIVASAVTHYHAAGTCRMGADLDSVVDPQLRVRGVERLRVADASIMPVLVNGNTYAATVMIAEKAADMIKAAARQLADEF</sequence>
<dbReference type="InterPro" id="IPR007867">
    <property type="entry name" value="GMC_OxRtase_C"/>
</dbReference>
<gene>
    <name evidence="9" type="ORF">HNQ96_001092</name>
</gene>
<dbReference type="GO" id="GO:0050660">
    <property type="term" value="F:flavin adenine dinucleotide binding"/>
    <property type="evidence" value="ECO:0007669"/>
    <property type="project" value="InterPro"/>
</dbReference>
<dbReference type="Proteomes" id="UP000532373">
    <property type="component" value="Unassembled WGS sequence"/>
</dbReference>
<evidence type="ECO:0000256" key="1">
    <source>
        <dbReference type="ARBA" id="ARBA00001974"/>
    </source>
</evidence>
<dbReference type="Pfam" id="PF05199">
    <property type="entry name" value="GMC_oxred_C"/>
    <property type="match status" value="1"/>
</dbReference>
<dbReference type="SUPFAM" id="SSF51905">
    <property type="entry name" value="FAD/NAD(P)-binding domain"/>
    <property type="match status" value="1"/>
</dbReference>
<keyword evidence="3 6" id="KW-0285">Flavoprotein</keyword>
<organism evidence="9 10">
    <name type="scientific">Aminobacter carboxidus</name>
    <dbReference type="NCBI Taxonomy" id="376165"/>
    <lineage>
        <taxon>Bacteria</taxon>
        <taxon>Pseudomonadati</taxon>
        <taxon>Pseudomonadota</taxon>
        <taxon>Alphaproteobacteria</taxon>
        <taxon>Hyphomicrobiales</taxon>
        <taxon>Phyllobacteriaceae</taxon>
        <taxon>Aminobacter</taxon>
    </lineage>
</organism>
<dbReference type="EC" id="1.1.99.1" evidence="9"/>
<evidence type="ECO:0000256" key="2">
    <source>
        <dbReference type="ARBA" id="ARBA00010790"/>
    </source>
</evidence>
<evidence type="ECO:0000313" key="9">
    <source>
        <dbReference type="EMBL" id="MBB6465245.1"/>
    </source>
</evidence>
<reference evidence="9 10" key="1">
    <citation type="submission" date="2020-08" db="EMBL/GenBank/DDBJ databases">
        <title>Genomic Encyclopedia of Type Strains, Phase IV (KMG-IV): sequencing the most valuable type-strain genomes for metagenomic binning, comparative biology and taxonomic classification.</title>
        <authorList>
            <person name="Goeker M."/>
        </authorList>
    </citation>
    <scope>NUCLEOTIDE SEQUENCE [LARGE SCALE GENOMIC DNA]</scope>
    <source>
        <strain evidence="9 10">DSM 17454</strain>
    </source>
</reference>
<dbReference type="InterPro" id="IPR036188">
    <property type="entry name" value="FAD/NAD-bd_sf"/>
</dbReference>
<dbReference type="AlphaFoldDB" id="A0A8E1WCT8"/>
<evidence type="ECO:0000256" key="6">
    <source>
        <dbReference type="RuleBase" id="RU003968"/>
    </source>
</evidence>
<feature type="domain" description="Glucose-methanol-choline oxidoreductase N-terminal" evidence="7">
    <location>
        <begin position="86"/>
        <end position="109"/>
    </location>
</feature>
<protein>
    <submittedName>
        <fullName evidence="9">Choline dehydrogenase</fullName>
        <ecNumber evidence="9">1.1.99.1</ecNumber>
    </submittedName>
</protein>
<evidence type="ECO:0000256" key="4">
    <source>
        <dbReference type="ARBA" id="ARBA00022827"/>
    </source>
</evidence>
<dbReference type="PIRSF" id="PIRSF000137">
    <property type="entry name" value="Alcohol_oxidase"/>
    <property type="match status" value="1"/>
</dbReference>
<accession>A0A8E1WCT8</accession>
<dbReference type="PANTHER" id="PTHR11552:SF147">
    <property type="entry name" value="CHOLINE DEHYDROGENASE, MITOCHONDRIAL"/>
    <property type="match status" value="1"/>
</dbReference>
<dbReference type="GO" id="GO:0008812">
    <property type="term" value="F:choline dehydrogenase activity"/>
    <property type="evidence" value="ECO:0007669"/>
    <property type="project" value="UniProtKB-EC"/>
</dbReference>